<keyword evidence="6" id="KW-1185">Reference proteome</keyword>
<comment type="caution">
    <text evidence="5">The sequence shown here is derived from an EMBL/GenBank/DDBJ whole genome shotgun (WGS) entry which is preliminary data.</text>
</comment>
<evidence type="ECO:0000313" key="5">
    <source>
        <dbReference type="EMBL" id="OCW57052.1"/>
    </source>
</evidence>
<dbReference type="Gene3D" id="3.20.20.70">
    <property type="entry name" value="Aldolase class I"/>
    <property type="match status" value="1"/>
</dbReference>
<dbReference type="AlphaFoldDB" id="A0A1C1YU58"/>
<dbReference type="UniPathway" id="UPA00116"/>
<proteinExistence type="predicted"/>
<sequence>MIRESATYWINKAYKEGWAVGMFNAHHLEFVQAIAGAAEKTKAPVMLSTSMGGLRHVGLDYFVSMVEVARRRTSVPLILHLDHGADYETVRMCIESGFDSVMIDASSASYDANVELVRKVVALARRHGVGVEAQIGETLAEEGEEVIERKTTVEEAVSFVRDTEVDYLAVSIGNTPGALGDEAPIDVDLVKRLSAALTMPLVLHGGTSVPADTVSTLVKAGIAKINIDSAIKDGFRKAFIKAYGAENPVIDTRVPAAEGRALGEAAVAERIAMFGASQKAE</sequence>
<dbReference type="Pfam" id="PF01116">
    <property type="entry name" value="F_bP_aldolase"/>
    <property type="match status" value="1"/>
</dbReference>
<dbReference type="InterPro" id="IPR000771">
    <property type="entry name" value="FBA_II"/>
</dbReference>
<keyword evidence="4" id="KW-0479">Metal-binding</keyword>
<dbReference type="PANTHER" id="PTHR30304:SF0">
    <property type="entry name" value="D-TAGATOSE-1,6-BISPHOSPHATE ALDOLASE SUBUNIT GATY-RELATED"/>
    <property type="match status" value="1"/>
</dbReference>
<accession>A0A1C1YU58</accession>
<comment type="pathway">
    <text evidence="1">Carbohydrate biosynthesis; Calvin cycle.</text>
</comment>
<comment type="cofactor">
    <cofactor evidence="4">
        <name>Zn(2+)</name>
        <dbReference type="ChEBI" id="CHEBI:29105"/>
    </cofactor>
    <text evidence="4">Binds 2 Zn(2+) ions per subunit. One is catalytic and the other provides a structural contribution.</text>
</comment>
<evidence type="ECO:0000256" key="3">
    <source>
        <dbReference type="PIRSR" id="PIRSR001359-1"/>
    </source>
</evidence>
<evidence type="ECO:0000256" key="4">
    <source>
        <dbReference type="PIRSR" id="PIRSR001359-3"/>
    </source>
</evidence>
<evidence type="ECO:0008006" key="7">
    <source>
        <dbReference type="Google" id="ProtNLM"/>
    </source>
</evidence>
<dbReference type="PANTHER" id="PTHR30304">
    <property type="entry name" value="D-TAGATOSE-1,6-BISPHOSPHATE ALDOLASE"/>
    <property type="match status" value="1"/>
</dbReference>
<dbReference type="GO" id="GO:0019253">
    <property type="term" value="P:reductive pentose-phosphate cycle"/>
    <property type="evidence" value="ECO:0007669"/>
    <property type="project" value="UniProtKB-UniPathway"/>
</dbReference>
<evidence type="ECO:0000256" key="2">
    <source>
        <dbReference type="ARBA" id="ARBA00022567"/>
    </source>
</evidence>
<dbReference type="GO" id="GO:0016832">
    <property type="term" value="F:aldehyde-lyase activity"/>
    <property type="evidence" value="ECO:0007669"/>
    <property type="project" value="InterPro"/>
</dbReference>
<organism evidence="5 6">
    <name type="scientific">Hoeflea olei</name>
    <dbReference type="NCBI Taxonomy" id="1480615"/>
    <lineage>
        <taxon>Bacteria</taxon>
        <taxon>Pseudomonadati</taxon>
        <taxon>Pseudomonadota</taxon>
        <taxon>Alphaproteobacteria</taxon>
        <taxon>Hyphomicrobiales</taxon>
        <taxon>Rhizobiaceae</taxon>
        <taxon>Hoeflea</taxon>
    </lineage>
</organism>
<dbReference type="STRING" id="1480615.AWJ14_07835"/>
<gene>
    <name evidence="5" type="ORF">AWJ14_07835</name>
</gene>
<feature type="binding site" evidence="4">
    <location>
        <position position="104"/>
    </location>
    <ligand>
        <name>Zn(2+)</name>
        <dbReference type="ChEBI" id="CHEBI:29105"/>
        <label>2</label>
    </ligand>
</feature>
<dbReference type="Proteomes" id="UP000094795">
    <property type="component" value="Unassembled WGS sequence"/>
</dbReference>
<dbReference type="RefSeq" id="WP_066180317.1">
    <property type="nucleotide sequence ID" value="NZ_LQZT01000023.1"/>
</dbReference>
<evidence type="ECO:0000313" key="6">
    <source>
        <dbReference type="Proteomes" id="UP000094795"/>
    </source>
</evidence>
<name>A0A1C1YU58_9HYPH</name>
<dbReference type="GO" id="GO:0008270">
    <property type="term" value="F:zinc ion binding"/>
    <property type="evidence" value="ECO:0007669"/>
    <property type="project" value="InterPro"/>
</dbReference>
<keyword evidence="4" id="KW-0862">Zinc</keyword>
<dbReference type="SUPFAM" id="SSF51569">
    <property type="entry name" value="Aldolase"/>
    <property type="match status" value="1"/>
</dbReference>
<dbReference type="InterPro" id="IPR050246">
    <property type="entry name" value="Class_II_FBP_aldolase"/>
</dbReference>
<keyword evidence="2" id="KW-0113">Calvin cycle</keyword>
<dbReference type="EMBL" id="LQZT01000023">
    <property type="protein sequence ID" value="OCW57052.1"/>
    <property type="molecule type" value="Genomic_DNA"/>
</dbReference>
<feature type="active site" description="Proton donor" evidence="3">
    <location>
        <position position="82"/>
    </location>
</feature>
<dbReference type="PROSITE" id="PS00602">
    <property type="entry name" value="ALDOLASE_CLASS_II_1"/>
    <property type="match status" value="1"/>
</dbReference>
<dbReference type="InterPro" id="IPR013785">
    <property type="entry name" value="Aldolase_TIM"/>
</dbReference>
<protein>
    <recommendedName>
        <fullName evidence="7">Fructose-bisphosphate aldolase</fullName>
    </recommendedName>
</protein>
<reference evidence="5 6" key="1">
    <citation type="submission" date="2015-12" db="EMBL/GenBank/DDBJ databases">
        <authorList>
            <person name="Shamseldin A."/>
            <person name="Moawad H."/>
            <person name="Abd El-Rahim W.M."/>
            <person name="Sadowsky M.J."/>
        </authorList>
    </citation>
    <scope>NUCLEOTIDE SEQUENCE [LARGE SCALE GENOMIC DNA]</scope>
    <source>
        <strain evidence="5 6">JC234</strain>
    </source>
</reference>
<dbReference type="OrthoDB" id="9803995at2"/>
<feature type="binding site" evidence="4">
    <location>
        <position position="204"/>
    </location>
    <ligand>
        <name>Zn(2+)</name>
        <dbReference type="ChEBI" id="CHEBI:29105"/>
        <label>1</label>
        <note>catalytic</note>
    </ligand>
</feature>
<evidence type="ECO:0000256" key="1">
    <source>
        <dbReference type="ARBA" id="ARBA00005215"/>
    </source>
</evidence>
<dbReference type="PIRSF" id="PIRSF001359">
    <property type="entry name" value="F_bP_aldolase_II"/>
    <property type="match status" value="1"/>
</dbReference>
<feature type="binding site" evidence="4">
    <location>
        <position position="83"/>
    </location>
    <ligand>
        <name>Zn(2+)</name>
        <dbReference type="ChEBI" id="CHEBI:29105"/>
        <label>1</label>
        <note>catalytic</note>
    </ligand>
</feature>